<accession>A0ABD0M2S0</accession>
<feature type="repeat" description="ANK" evidence="1">
    <location>
        <begin position="61"/>
        <end position="106"/>
    </location>
</feature>
<reference evidence="3 4" key="1">
    <citation type="journal article" date="2023" name="Sci. Data">
        <title>Genome assembly of the Korean intertidal mud-creeper Batillaria attramentaria.</title>
        <authorList>
            <person name="Patra A.K."/>
            <person name="Ho P.T."/>
            <person name="Jun S."/>
            <person name="Lee S.J."/>
            <person name="Kim Y."/>
            <person name="Won Y.J."/>
        </authorList>
    </citation>
    <scope>NUCLEOTIDE SEQUENCE [LARGE SCALE GENOMIC DNA]</scope>
    <source>
        <strain evidence="3">Wonlab-2016</strain>
    </source>
</reference>
<name>A0ABD0M2S0_9CAEN</name>
<evidence type="ECO:0000313" key="4">
    <source>
        <dbReference type="Proteomes" id="UP001519460"/>
    </source>
</evidence>
<dbReference type="AlphaFoldDB" id="A0ABD0M2S0"/>
<sequence length="136" mass="14750">MPSRITDSQLPSESHVHYMLQVGLHLILVGIKTQEQAGQRERQKFSQSVEKLVKMNFLGEGGTSPLQMACTSDTTELFIYKGCTFPAPDVVKALLSAGTDVNAKDEEGKTALQVAREESEGSDSEVTKILLPAGAR</sequence>
<dbReference type="Gene3D" id="1.25.40.20">
    <property type="entry name" value="Ankyrin repeat-containing domain"/>
    <property type="match status" value="1"/>
</dbReference>
<protein>
    <submittedName>
        <fullName evidence="3">Uncharacterized protein</fullName>
    </submittedName>
</protein>
<dbReference type="SUPFAM" id="SSF48403">
    <property type="entry name" value="Ankyrin repeat"/>
    <property type="match status" value="1"/>
</dbReference>
<comment type="caution">
    <text evidence="3">The sequence shown here is derived from an EMBL/GenBank/DDBJ whole genome shotgun (WGS) entry which is preliminary data.</text>
</comment>
<dbReference type="PRINTS" id="PR01415">
    <property type="entry name" value="ANKYRIN"/>
</dbReference>
<organism evidence="3 4">
    <name type="scientific">Batillaria attramentaria</name>
    <dbReference type="NCBI Taxonomy" id="370345"/>
    <lineage>
        <taxon>Eukaryota</taxon>
        <taxon>Metazoa</taxon>
        <taxon>Spiralia</taxon>
        <taxon>Lophotrochozoa</taxon>
        <taxon>Mollusca</taxon>
        <taxon>Gastropoda</taxon>
        <taxon>Caenogastropoda</taxon>
        <taxon>Sorbeoconcha</taxon>
        <taxon>Cerithioidea</taxon>
        <taxon>Batillariidae</taxon>
        <taxon>Batillaria</taxon>
    </lineage>
</organism>
<evidence type="ECO:0000256" key="1">
    <source>
        <dbReference type="PROSITE-ProRule" id="PRU00023"/>
    </source>
</evidence>
<evidence type="ECO:0000256" key="2">
    <source>
        <dbReference type="SAM" id="MobiDB-lite"/>
    </source>
</evidence>
<feature type="region of interest" description="Disordered" evidence="2">
    <location>
        <begin position="107"/>
        <end position="136"/>
    </location>
</feature>
<dbReference type="Pfam" id="PF00023">
    <property type="entry name" value="Ank"/>
    <property type="match status" value="1"/>
</dbReference>
<proteinExistence type="predicted"/>
<gene>
    <name evidence="3" type="ORF">BaRGS_00002772</name>
</gene>
<dbReference type="InterPro" id="IPR036770">
    <property type="entry name" value="Ankyrin_rpt-contain_sf"/>
</dbReference>
<dbReference type="Proteomes" id="UP001519460">
    <property type="component" value="Unassembled WGS sequence"/>
</dbReference>
<dbReference type="InterPro" id="IPR002110">
    <property type="entry name" value="Ankyrin_rpt"/>
</dbReference>
<feature type="compositionally biased region" description="Basic and acidic residues" evidence="2">
    <location>
        <begin position="107"/>
        <end position="119"/>
    </location>
</feature>
<keyword evidence="1" id="KW-0040">ANK repeat</keyword>
<dbReference type="EMBL" id="JACVVK020000008">
    <property type="protein sequence ID" value="KAK7506050.1"/>
    <property type="molecule type" value="Genomic_DNA"/>
</dbReference>
<keyword evidence="4" id="KW-1185">Reference proteome</keyword>
<evidence type="ECO:0000313" key="3">
    <source>
        <dbReference type="EMBL" id="KAK7506050.1"/>
    </source>
</evidence>
<dbReference type="PROSITE" id="PS50088">
    <property type="entry name" value="ANK_REPEAT"/>
    <property type="match status" value="1"/>
</dbReference>